<evidence type="ECO:0000256" key="1">
    <source>
        <dbReference type="SAM" id="MobiDB-lite"/>
    </source>
</evidence>
<gene>
    <name evidence="2" type="ORF">MUK42_26404</name>
</gene>
<proteinExistence type="predicted"/>
<evidence type="ECO:0000313" key="3">
    <source>
        <dbReference type="Proteomes" id="UP001055439"/>
    </source>
</evidence>
<dbReference type="AlphaFoldDB" id="A0A9E7HGA4"/>
<organism evidence="2 3">
    <name type="scientific">Musa troglodytarum</name>
    <name type="common">fe'i banana</name>
    <dbReference type="NCBI Taxonomy" id="320322"/>
    <lineage>
        <taxon>Eukaryota</taxon>
        <taxon>Viridiplantae</taxon>
        <taxon>Streptophyta</taxon>
        <taxon>Embryophyta</taxon>
        <taxon>Tracheophyta</taxon>
        <taxon>Spermatophyta</taxon>
        <taxon>Magnoliopsida</taxon>
        <taxon>Liliopsida</taxon>
        <taxon>Zingiberales</taxon>
        <taxon>Musaceae</taxon>
        <taxon>Musa</taxon>
    </lineage>
</organism>
<feature type="compositionally biased region" description="Basic and acidic residues" evidence="1">
    <location>
        <begin position="32"/>
        <end position="46"/>
    </location>
</feature>
<dbReference type="Proteomes" id="UP001055439">
    <property type="component" value="Chromosome 8"/>
</dbReference>
<reference evidence="2" key="1">
    <citation type="submission" date="2022-05" db="EMBL/GenBank/DDBJ databases">
        <title>The Musa troglodytarum L. genome provides insights into the mechanism of non-climacteric behaviour and enrichment of carotenoids.</title>
        <authorList>
            <person name="Wang J."/>
        </authorList>
    </citation>
    <scope>NUCLEOTIDE SEQUENCE</scope>
    <source>
        <tissue evidence="2">Leaf</tissue>
    </source>
</reference>
<accession>A0A9E7HGA4</accession>
<evidence type="ECO:0000313" key="2">
    <source>
        <dbReference type="EMBL" id="URE30613.1"/>
    </source>
</evidence>
<feature type="compositionally biased region" description="Low complexity" evidence="1">
    <location>
        <begin position="56"/>
        <end position="81"/>
    </location>
</feature>
<feature type="region of interest" description="Disordered" evidence="1">
    <location>
        <begin position="1"/>
        <end position="81"/>
    </location>
</feature>
<name>A0A9E7HGA4_9LILI</name>
<protein>
    <submittedName>
        <fullName evidence="2">Uncharacterized protein</fullName>
    </submittedName>
</protein>
<keyword evidence="3" id="KW-1185">Reference proteome</keyword>
<sequence>MMTEGSPPRDATPKSKLNPVEPVIQIPGPHPSDGDRPTQQKTHRDLAPSSTHPLFWATQWAQKQTTAAGEAGEGATRPMGN</sequence>
<dbReference type="EMBL" id="CP097510">
    <property type="protein sequence ID" value="URE30613.1"/>
    <property type="molecule type" value="Genomic_DNA"/>
</dbReference>